<protein>
    <submittedName>
        <fullName evidence="3">Uncharacterized protein</fullName>
    </submittedName>
</protein>
<dbReference type="RefSeq" id="WP_190235212.1">
    <property type="nucleotide sequence ID" value="NZ_SSOA01000002.1"/>
</dbReference>
<keyword evidence="4" id="KW-1185">Reference proteome</keyword>
<feature type="compositionally biased region" description="Low complexity" evidence="1">
    <location>
        <begin position="36"/>
        <end position="59"/>
    </location>
</feature>
<evidence type="ECO:0000256" key="2">
    <source>
        <dbReference type="SAM" id="SignalP"/>
    </source>
</evidence>
<dbReference type="AlphaFoldDB" id="A0A4S4A1C2"/>
<feature type="signal peptide" evidence="2">
    <location>
        <begin position="1"/>
        <end position="25"/>
    </location>
</feature>
<dbReference type="Proteomes" id="UP000310754">
    <property type="component" value="Unassembled WGS sequence"/>
</dbReference>
<keyword evidence="2" id="KW-0732">Signal</keyword>
<accession>A0A4S4A1C2</accession>
<feature type="region of interest" description="Disordered" evidence="1">
    <location>
        <begin position="33"/>
        <end position="85"/>
    </location>
</feature>
<proteinExistence type="predicted"/>
<feature type="chain" id="PRO_5020392318" evidence="2">
    <location>
        <begin position="26"/>
        <end position="85"/>
    </location>
</feature>
<evidence type="ECO:0000313" key="3">
    <source>
        <dbReference type="EMBL" id="THF52124.1"/>
    </source>
</evidence>
<gene>
    <name evidence="3" type="ORF">E6C51_04705</name>
</gene>
<evidence type="ECO:0000313" key="4">
    <source>
        <dbReference type="Proteomes" id="UP000310754"/>
    </source>
</evidence>
<evidence type="ECO:0000256" key="1">
    <source>
        <dbReference type="SAM" id="MobiDB-lite"/>
    </source>
</evidence>
<sequence>MVMSSTSRTIAAGFFALAVAAVVFAAWPQRAHHVSDSSSTASPEVSVPASSESSLSGSSTFGGKMAQSRPDVRSRSLFAAPEGGN</sequence>
<name>A0A4S4A1C2_9HYPH</name>
<organism evidence="3 4">
    <name type="scientific">Allorhizobium terrae</name>
    <dbReference type="NCBI Taxonomy" id="1848972"/>
    <lineage>
        <taxon>Bacteria</taxon>
        <taxon>Pseudomonadati</taxon>
        <taxon>Pseudomonadota</taxon>
        <taxon>Alphaproteobacteria</taxon>
        <taxon>Hyphomicrobiales</taxon>
        <taxon>Rhizobiaceae</taxon>
        <taxon>Rhizobium/Agrobacterium group</taxon>
        <taxon>Allorhizobium</taxon>
    </lineage>
</organism>
<reference evidence="3 4" key="1">
    <citation type="submission" date="2019-04" db="EMBL/GenBank/DDBJ databases">
        <title>Rhizobium terrae sp. nov., isolated from a paddy soil.</title>
        <authorList>
            <person name="Lin S.-Y."/>
            <person name="Hameed A."/>
            <person name="Huang H.-I."/>
            <person name="Young C.-C."/>
        </authorList>
    </citation>
    <scope>NUCLEOTIDE SEQUENCE [LARGE SCALE GENOMIC DNA]</scope>
    <source>
        <strain evidence="3 4">CC-HIH110</strain>
    </source>
</reference>
<comment type="caution">
    <text evidence="3">The sequence shown here is derived from an EMBL/GenBank/DDBJ whole genome shotgun (WGS) entry which is preliminary data.</text>
</comment>
<dbReference type="EMBL" id="SSOA01000002">
    <property type="protein sequence ID" value="THF52124.1"/>
    <property type="molecule type" value="Genomic_DNA"/>
</dbReference>